<sequence length="368" mass="42673">MFKIDRTSNSITPIKNKSFTELGFTERNHLQEWLANHSNAFGEELLIIQKEFAGFEDTRERLDLLALDKEGNLVIIENKLDDSGRDVVWQAMKYAAYCSTLTTIQIISIFKDYLKSLDGDADDASKVIYEFLDESEESEVILNEDIKQRVILVAANFRKEVTSTVLWFREHGLDITCIEVKPYQLGQELALSVNKIIPLKETEDYLISMREKAESQVKAKQNGNRHTKRISFWKKLMPQLLENNSQSFVNTKIQPKSLIHSKSLATGQKLQLNFSRDHVAVRLLIKFNDFKTQEKAFNQLFLNRKNIETQLGFDLDWVIGKDNRAAVIQVKYECDGYDEAKWDDYCQWLLKKVIAFETAFTPKLYSSK</sequence>
<dbReference type="RefSeq" id="WP_052201263.1">
    <property type="nucleotide sequence ID" value="NZ_JASGWX010000029.1"/>
</dbReference>
<evidence type="ECO:0000259" key="1">
    <source>
        <dbReference type="Pfam" id="PF14088"/>
    </source>
</evidence>
<dbReference type="Proteomes" id="UP001242314">
    <property type="component" value="Unassembled WGS sequence"/>
</dbReference>
<dbReference type="EMBL" id="JASGWX010000029">
    <property type="protein sequence ID" value="MDP4486287.1"/>
    <property type="molecule type" value="Genomic_DNA"/>
</dbReference>
<keyword evidence="3" id="KW-1185">Reference proteome</keyword>
<organism evidence="2 3">
    <name type="scientific">Pseudoalteromonas distincta</name>
    <dbReference type="NCBI Taxonomy" id="77608"/>
    <lineage>
        <taxon>Bacteria</taxon>
        <taxon>Pseudomonadati</taxon>
        <taxon>Pseudomonadota</taxon>
        <taxon>Gammaproteobacteria</taxon>
        <taxon>Alteromonadales</taxon>
        <taxon>Pseudoalteromonadaceae</taxon>
        <taxon>Pseudoalteromonas</taxon>
    </lineage>
</organism>
<name>A0ABT9GKA5_9GAMM</name>
<accession>A0ABT9GKA5</accession>
<dbReference type="Pfam" id="PF14088">
    <property type="entry name" value="DUF4268"/>
    <property type="match status" value="1"/>
</dbReference>
<reference evidence="2 3" key="1">
    <citation type="submission" date="2023-04" db="EMBL/GenBank/DDBJ databases">
        <title>Novel Pseudoalteromonas species isolated from Pacific coral.</title>
        <authorList>
            <person name="Videau P."/>
            <person name="Shlafstein M.D."/>
            <person name="Oline D.K."/>
            <person name="Strangman W.K."/>
            <person name="Hahnke R.L."/>
            <person name="Saw J.H."/>
            <person name="Ushijima B."/>
        </authorList>
    </citation>
    <scope>NUCLEOTIDE SEQUENCE [LARGE SCALE GENOMIC DNA]</scope>
    <source>
        <strain evidence="2 3">LMG 14908</strain>
    </source>
</reference>
<feature type="domain" description="DUF4268" evidence="1">
    <location>
        <begin position="229"/>
        <end position="362"/>
    </location>
</feature>
<proteinExistence type="predicted"/>
<dbReference type="InterPro" id="IPR025364">
    <property type="entry name" value="DUF4268"/>
</dbReference>
<protein>
    <submittedName>
        <fullName evidence="2">DUF4268 domain-containing protein</fullName>
    </submittedName>
</protein>
<evidence type="ECO:0000313" key="3">
    <source>
        <dbReference type="Proteomes" id="UP001242314"/>
    </source>
</evidence>
<dbReference type="InterPro" id="IPR011856">
    <property type="entry name" value="tRNA_endonuc-like_dom_sf"/>
</dbReference>
<dbReference type="Gene3D" id="3.40.1350.10">
    <property type="match status" value="1"/>
</dbReference>
<gene>
    <name evidence="2" type="ORF">QDH73_20000</name>
</gene>
<comment type="caution">
    <text evidence="2">The sequence shown here is derived from an EMBL/GenBank/DDBJ whole genome shotgun (WGS) entry which is preliminary data.</text>
</comment>
<evidence type="ECO:0000313" key="2">
    <source>
        <dbReference type="EMBL" id="MDP4486287.1"/>
    </source>
</evidence>